<feature type="transmembrane region" description="Helical" evidence="1">
    <location>
        <begin position="45"/>
        <end position="63"/>
    </location>
</feature>
<proteinExistence type="predicted"/>
<name>A0A1R4JMI8_9MICO</name>
<keyword evidence="1" id="KW-1133">Transmembrane helix</keyword>
<keyword evidence="3" id="KW-1185">Reference proteome</keyword>
<keyword evidence="1" id="KW-0812">Transmembrane</keyword>
<keyword evidence="1" id="KW-0472">Membrane</keyword>
<gene>
    <name evidence="2" type="ORF">FM119_08445</name>
</gene>
<dbReference type="Proteomes" id="UP000196778">
    <property type="component" value="Unassembled WGS sequence"/>
</dbReference>
<reference evidence="3" key="1">
    <citation type="submission" date="2017-02" db="EMBL/GenBank/DDBJ databases">
        <authorList>
            <person name="Dridi B."/>
        </authorList>
    </citation>
    <scope>NUCLEOTIDE SEQUENCE [LARGE SCALE GENOMIC DNA]</scope>
    <source>
        <strain evidence="3">EB411</strain>
    </source>
</reference>
<dbReference type="InterPro" id="IPR008407">
    <property type="entry name" value="Brnchd-chn_aa_trnsp_AzlD"/>
</dbReference>
<protein>
    <submittedName>
        <fullName evidence="2">Branched-chain amino acid transport</fullName>
    </submittedName>
</protein>
<dbReference type="Pfam" id="PF05437">
    <property type="entry name" value="AzlD"/>
    <property type="match status" value="1"/>
</dbReference>
<sequence length="108" mass="11295">MTDPWYLVSAVAISAAITWTLRAAPFLVVGQLRRAALVRELSEQLPLGIMIILVMYSVGGLGISSLSEGAVTAASLCVTVALQLWRRNAALSILAGTAVQVTLLSSLG</sequence>
<dbReference type="AlphaFoldDB" id="A0A1R4JMI8"/>
<accession>A0A1R4JMI8</accession>
<evidence type="ECO:0000256" key="1">
    <source>
        <dbReference type="SAM" id="Phobius"/>
    </source>
</evidence>
<feature type="transmembrane region" description="Helical" evidence="1">
    <location>
        <begin position="6"/>
        <end position="24"/>
    </location>
</feature>
<dbReference type="OrthoDB" id="5324916at2"/>
<dbReference type="RefSeq" id="WP_087137228.1">
    <property type="nucleotide sequence ID" value="NZ_FUKR01000048.1"/>
</dbReference>
<organism evidence="2 3">
    <name type="scientific">Mycetocola reblochoni REB411</name>
    <dbReference type="NCBI Taxonomy" id="1255698"/>
    <lineage>
        <taxon>Bacteria</taxon>
        <taxon>Bacillati</taxon>
        <taxon>Actinomycetota</taxon>
        <taxon>Actinomycetes</taxon>
        <taxon>Micrococcales</taxon>
        <taxon>Microbacteriaceae</taxon>
        <taxon>Mycetocola</taxon>
    </lineage>
</organism>
<dbReference type="EMBL" id="FUKR01000048">
    <property type="protein sequence ID" value="SJN33491.1"/>
    <property type="molecule type" value="Genomic_DNA"/>
</dbReference>
<evidence type="ECO:0000313" key="2">
    <source>
        <dbReference type="EMBL" id="SJN33491.1"/>
    </source>
</evidence>
<evidence type="ECO:0000313" key="3">
    <source>
        <dbReference type="Proteomes" id="UP000196778"/>
    </source>
</evidence>